<dbReference type="PANTHER" id="PTHR43796">
    <property type="entry name" value="CARBOXYNORSPERMIDINE SYNTHASE"/>
    <property type="match status" value="1"/>
</dbReference>
<dbReference type="PANTHER" id="PTHR43796:SF2">
    <property type="entry name" value="CARBOXYNORSPERMIDINE SYNTHASE"/>
    <property type="match status" value="1"/>
</dbReference>
<dbReference type="EMBL" id="JBHSXX010000001">
    <property type="protein sequence ID" value="MFC6869114.1"/>
    <property type="molecule type" value="Genomic_DNA"/>
</dbReference>
<dbReference type="Gene3D" id="3.30.360.10">
    <property type="entry name" value="Dihydrodipicolinate Reductase, domain 2"/>
    <property type="match status" value="1"/>
</dbReference>
<dbReference type="InterPro" id="IPR005097">
    <property type="entry name" value="Sacchrp_dh_NADP-bd"/>
</dbReference>
<reference evidence="3" key="1">
    <citation type="journal article" date="2019" name="Int. J. Syst. Evol. Microbiol.">
        <title>The Global Catalogue of Microorganisms (GCM) 10K type strain sequencing project: providing services to taxonomists for standard genome sequencing and annotation.</title>
        <authorList>
            <consortium name="The Broad Institute Genomics Platform"/>
            <consortium name="The Broad Institute Genome Sequencing Center for Infectious Disease"/>
            <person name="Wu L."/>
            <person name="Ma J."/>
        </authorList>
    </citation>
    <scope>NUCLEOTIDE SEQUENCE [LARGE SCALE GENOMIC DNA]</scope>
    <source>
        <strain evidence="3">KCTC 32255</strain>
    </source>
</reference>
<organism evidence="2 3">
    <name type="scientific">Haloechinothrix salitolerans</name>
    <dbReference type="NCBI Taxonomy" id="926830"/>
    <lineage>
        <taxon>Bacteria</taxon>
        <taxon>Bacillati</taxon>
        <taxon>Actinomycetota</taxon>
        <taxon>Actinomycetes</taxon>
        <taxon>Pseudonocardiales</taxon>
        <taxon>Pseudonocardiaceae</taxon>
        <taxon>Haloechinothrix</taxon>
    </lineage>
</organism>
<name>A0ABW2C4Z5_9PSEU</name>
<dbReference type="Gene3D" id="3.40.50.720">
    <property type="entry name" value="NAD(P)-binding Rossmann-like Domain"/>
    <property type="match status" value="2"/>
</dbReference>
<sequence>MRTTQTRTTGPAPQRVLVIGGAGEMGTHTCGVLAGADEIAEVIIADRDIDRARELAATLGVKATPLQLDLTDSGSLKEALGKADIVLNTAGPFYLFGKHVLNAAIEAGTTYLDICDDWEPTLDMLQLDDAARAAGVTAVIGLGASPGISNLLAALAMSGCDTVERAYTCWRANGYPPVPEGTTPPEATAAVVHWVHNLAATIKVWRGGKLADAEPLEERRLAYPGWGEESVWVCGHPEPLTLGRVRPELKESLNVMSSRPLLMEALIKTAGRVRSGELTVPEAANALVAEPNTMGRAAGTAPNLPVLFGLAEGIKDGRPVRVGARPLAVPNASMGTMTGIPLAVGALMAARGEVTAPGVHGPEGAIDPAAFFQLLAEFADQGTTERQDVVEVVSDFIGA</sequence>
<dbReference type="SUPFAM" id="SSF51735">
    <property type="entry name" value="NAD(P)-binding Rossmann-fold domains"/>
    <property type="match status" value="1"/>
</dbReference>
<gene>
    <name evidence="2" type="ORF">ACFQGD_18370</name>
</gene>
<dbReference type="Proteomes" id="UP001596337">
    <property type="component" value="Unassembled WGS sequence"/>
</dbReference>
<dbReference type="InterPro" id="IPR036291">
    <property type="entry name" value="NAD(P)-bd_dom_sf"/>
</dbReference>
<feature type="domain" description="Saccharopine dehydrogenase NADP binding" evidence="1">
    <location>
        <begin position="16"/>
        <end position="139"/>
    </location>
</feature>
<comment type="caution">
    <text evidence="2">The sequence shown here is derived from an EMBL/GenBank/DDBJ whole genome shotgun (WGS) entry which is preliminary data.</text>
</comment>
<evidence type="ECO:0000313" key="3">
    <source>
        <dbReference type="Proteomes" id="UP001596337"/>
    </source>
</evidence>
<keyword evidence="3" id="KW-1185">Reference proteome</keyword>
<proteinExistence type="predicted"/>
<protein>
    <submittedName>
        <fullName evidence="2">Saccharopine dehydrogenase NADP-binding domain-containing protein</fullName>
    </submittedName>
</protein>
<accession>A0ABW2C4Z5</accession>
<dbReference type="Pfam" id="PF03435">
    <property type="entry name" value="Sacchrp_dh_NADP"/>
    <property type="match status" value="1"/>
</dbReference>
<evidence type="ECO:0000313" key="2">
    <source>
        <dbReference type="EMBL" id="MFC6869114.1"/>
    </source>
</evidence>
<evidence type="ECO:0000259" key="1">
    <source>
        <dbReference type="Pfam" id="PF03435"/>
    </source>
</evidence>
<dbReference type="RefSeq" id="WP_345393476.1">
    <property type="nucleotide sequence ID" value="NZ_BAABLA010000019.1"/>
</dbReference>